<name>A0A0H4QI12_9LACO</name>
<comment type="similarity">
    <text evidence="1">In the C-terminal section; belongs to the class-I pyridoxal-phosphate-dependent aminotransferase family.</text>
</comment>
<evidence type="ECO:0000256" key="5">
    <source>
        <dbReference type="ARBA" id="ARBA00023125"/>
    </source>
</evidence>
<organism evidence="8 9">
    <name type="scientific">Companilactobacillus ginsenosidimutans</name>
    <dbReference type="NCBI Taxonomy" id="1007676"/>
    <lineage>
        <taxon>Bacteria</taxon>
        <taxon>Bacillati</taxon>
        <taxon>Bacillota</taxon>
        <taxon>Bacilli</taxon>
        <taxon>Lactobacillales</taxon>
        <taxon>Lactobacillaceae</taxon>
        <taxon>Companilactobacillus</taxon>
    </lineage>
</organism>
<keyword evidence="4" id="KW-0805">Transcription regulation</keyword>
<dbReference type="InterPro" id="IPR051446">
    <property type="entry name" value="HTH_trans_reg/aminotransferase"/>
</dbReference>
<keyword evidence="5" id="KW-0238">DNA-binding</keyword>
<proteinExistence type="inferred from homology"/>
<dbReference type="Gene3D" id="1.10.10.10">
    <property type="entry name" value="Winged helix-like DNA-binding domain superfamily/Winged helix DNA-binding domain"/>
    <property type="match status" value="1"/>
</dbReference>
<evidence type="ECO:0000256" key="1">
    <source>
        <dbReference type="ARBA" id="ARBA00005384"/>
    </source>
</evidence>
<dbReference type="PANTHER" id="PTHR46577:SF2">
    <property type="entry name" value="TRANSCRIPTIONAL REGULATORY PROTEIN"/>
    <property type="match status" value="1"/>
</dbReference>
<dbReference type="GO" id="GO:0030170">
    <property type="term" value="F:pyridoxal phosphate binding"/>
    <property type="evidence" value="ECO:0007669"/>
    <property type="project" value="InterPro"/>
</dbReference>
<dbReference type="CDD" id="cd00609">
    <property type="entry name" value="AAT_like"/>
    <property type="match status" value="1"/>
</dbReference>
<accession>A0A0H4QI12</accession>
<dbReference type="InterPro" id="IPR000524">
    <property type="entry name" value="Tscrpt_reg_HTH_GntR"/>
</dbReference>
<evidence type="ECO:0000256" key="4">
    <source>
        <dbReference type="ARBA" id="ARBA00023015"/>
    </source>
</evidence>
<dbReference type="AlphaFoldDB" id="A0A0H4QI12"/>
<feature type="domain" description="HTH gntR-type" evidence="7">
    <location>
        <begin position="12"/>
        <end position="80"/>
    </location>
</feature>
<dbReference type="GO" id="GO:0003677">
    <property type="term" value="F:DNA binding"/>
    <property type="evidence" value="ECO:0007669"/>
    <property type="project" value="UniProtKB-KW"/>
</dbReference>
<keyword evidence="3" id="KW-0663">Pyridoxal phosphate</keyword>
<keyword evidence="6" id="KW-0804">Transcription</keyword>
<sequence>MINWSADLPDIKPKYQAIIQLIKHLIQTDQLIPGQRLPAERSLARWFRVDRSTVTRALAELSTQDLLVKKRGSGTFVAELPHLKPLTVNINWQTMLESATDNNTLAMEELDQVRELDRNKIIDGAANELPSDLIPNLGTFKLNWQAYLKDQKHASSTGYLDLIKTLSRQQEIQQKIDLIKQTVMIAGGAEQSLLLVLSSLLKAGDAIAFTTPSYFNSTAVFRTLGINTYGVPLIHSHFDLEKLEEVILKHRIKLLILNPTFQNPTGETLTRNQRQQVLALCQKYQVAIIEDDVFGWLVNDQNSVPTLKSLAPENVIYISSLSKLLGSSTRIGWIIAPQAIGQRLLQVQKQLDMVPSMLAQEMVNSALTSSEFSLGLIKLTRELQSRREAVAKLFHKYRPGWNFSVPDGGFYLWITQDDSDIFNKLLRKRILVKPGTIYGATKNEFRFNVARMDAKRLKELEFRLMN</sequence>
<dbReference type="OrthoDB" id="9802328at2"/>
<dbReference type="Proteomes" id="UP000036106">
    <property type="component" value="Chromosome"/>
</dbReference>
<evidence type="ECO:0000256" key="3">
    <source>
        <dbReference type="ARBA" id="ARBA00022898"/>
    </source>
</evidence>
<evidence type="ECO:0000256" key="2">
    <source>
        <dbReference type="ARBA" id="ARBA00022576"/>
    </source>
</evidence>
<dbReference type="Pfam" id="PF00392">
    <property type="entry name" value="GntR"/>
    <property type="match status" value="1"/>
</dbReference>
<dbReference type="Gene3D" id="3.40.640.10">
    <property type="entry name" value="Type I PLP-dependent aspartate aminotransferase-like (Major domain)"/>
    <property type="match status" value="1"/>
</dbReference>
<reference evidence="9" key="1">
    <citation type="submission" date="2015-07" db="EMBL/GenBank/DDBJ databases">
        <title>Lactobacillus ginsenosidimutans/EMML 3141/ whole genome sequencing.</title>
        <authorList>
            <person name="Kim M.K."/>
            <person name="Im W.-T."/>
            <person name="Srinivasan S."/>
            <person name="Lee J.-J."/>
        </authorList>
    </citation>
    <scope>NUCLEOTIDE SEQUENCE [LARGE SCALE GENOMIC DNA]</scope>
    <source>
        <strain evidence="9">EMML 3041</strain>
    </source>
</reference>
<evidence type="ECO:0000313" key="9">
    <source>
        <dbReference type="Proteomes" id="UP000036106"/>
    </source>
</evidence>
<dbReference type="SUPFAM" id="SSF46785">
    <property type="entry name" value="Winged helix' DNA-binding domain"/>
    <property type="match status" value="1"/>
</dbReference>
<dbReference type="InterPro" id="IPR015424">
    <property type="entry name" value="PyrdxlP-dep_Trfase"/>
</dbReference>
<dbReference type="GO" id="GO:0008483">
    <property type="term" value="F:transaminase activity"/>
    <property type="evidence" value="ECO:0007669"/>
    <property type="project" value="UniProtKB-KW"/>
</dbReference>
<dbReference type="InterPro" id="IPR004839">
    <property type="entry name" value="Aminotransferase_I/II_large"/>
</dbReference>
<keyword evidence="8" id="KW-0808">Transferase</keyword>
<dbReference type="PROSITE" id="PS50949">
    <property type="entry name" value="HTH_GNTR"/>
    <property type="match status" value="1"/>
</dbReference>
<dbReference type="STRING" id="1007676.ABM34_08560"/>
<keyword evidence="2 8" id="KW-0032">Aminotransferase</keyword>
<dbReference type="InterPro" id="IPR015422">
    <property type="entry name" value="PyrdxlP-dep_Trfase_small"/>
</dbReference>
<dbReference type="PANTHER" id="PTHR46577">
    <property type="entry name" value="HTH-TYPE TRANSCRIPTIONAL REGULATORY PROTEIN GABR"/>
    <property type="match status" value="1"/>
</dbReference>
<dbReference type="PRINTS" id="PR00035">
    <property type="entry name" value="HTHGNTR"/>
</dbReference>
<evidence type="ECO:0000313" key="8">
    <source>
        <dbReference type="EMBL" id="AKP67577.1"/>
    </source>
</evidence>
<evidence type="ECO:0000256" key="6">
    <source>
        <dbReference type="ARBA" id="ARBA00023163"/>
    </source>
</evidence>
<dbReference type="InterPro" id="IPR036388">
    <property type="entry name" value="WH-like_DNA-bd_sf"/>
</dbReference>
<protein>
    <submittedName>
        <fullName evidence="8">Aminotransferase</fullName>
    </submittedName>
</protein>
<dbReference type="InterPro" id="IPR036390">
    <property type="entry name" value="WH_DNA-bd_sf"/>
</dbReference>
<dbReference type="SMART" id="SM00345">
    <property type="entry name" value="HTH_GNTR"/>
    <property type="match status" value="1"/>
</dbReference>
<dbReference type="PATRIC" id="fig|1007676.4.peg.1729"/>
<dbReference type="Gene3D" id="3.90.1150.10">
    <property type="entry name" value="Aspartate Aminotransferase, domain 1"/>
    <property type="match status" value="1"/>
</dbReference>
<evidence type="ECO:0000259" key="7">
    <source>
        <dbReference type="PROSITE" id="PS50949"/>
    </source>
</evidence>
<dbReference type="GO" id="GO:0003700">
    <property type="term" value="F:DNA-binding transcription factor activity"/>
    <property type="evidence" value="ECO:0007669"/>
    <property type="project" value="InterPro"/>
</dbReference>
<dbReference type="RefSeq" id="WP_064505411.1">
    <property type="nucleotide sequence ID" value="NZ_CP012034.1"/>
</dbReference>
<dbReference type="SUPFAM" id="SSF53383">
    <property type="entry name" value="PLP-dependent transferases"/>
    <property type="match status" value="1"/>
</dbReference>
<dbReference type="InterPro" id="IPR015421">
    <property type="entry name" value="PyrdxlP-dep_Trfase_major"/>
</dbReference>
<dbReference type="CDD" id="cd07377">
    <property type="entry name" value="WHTH_GntR"/>
    <property type="match status" value="1"/>
</dbReference>
<dbReference type="Pfam" id="PF00155">
    <property type="entry name" value="Aminotran_1_2"/>
    <property type="match status" value="1"/>
</dbReference>
<keyword evidence="9" id="KW-1185">Reference proteome</keyword>
<dbReference type="KEGG" id="lgn:ABM34_08560"/>
<gene>
    <name evidence="8" type="ORF">ABM34_08560</name>
</gene>
<dbReference type="EMBL" id="CP012034">
    <property type="protein sequence ID" value="AKP67577.1"/>
    <property type="molecule type" value="Genomic_DNA"/>
</dbReference>